<dbReference type="NCBIfam" id="TIGR00440">
    <property type="entry name" value="glnS"/>
    <property type="match status" value="1"/>
</dbReference>
<dbReference type="SUPFAM" id="SSF50715">
    <property type="entry name" value="Ribosomal protein L25-like"/>
    <property type="match status" value="1"/>
</dbReference>
<comment type="similarity">
    <text evidence="7 8">Belongs to the class-I aminoacyl-tRNA synthetase family.</text>
</comment>
<gene>
    <name evidence="7" type="primary">glnS</name>
    <name evidence="12" type="ORF">A2Y85_06545</name>
</gene>
<dbReference type="NCBIfam" id="NF011291">
    <property type="entry name" value="PRK14703.1"/>
    <property type="match status" value="1"/>
</dbReference>
<dbReference type="EC" id="6.1.1.18" evidence="7"/>
<dbReference type="Gene3D" id="2.40.240.10">
    <property type="entry name" value="Ribosomal Protein L25, Chain P"/>
    <property type="match status" value="2"/>
</dbReference>
<dbReference type="Gene3D" id="1.10.1160.10">
    <property type="entry name" value="Glutamyl-trna Synthetase, Domain 2"/>
    <property type="match status" value="1"/>
</dbReference>
<evidence type="ECO:0000259" key="9">
    <source>
        <dbReference type="Pfam" id="PF00749"/>
    </source>
</evidence>
<keyword evidence="2 7" id="KW-0436">Ligase</keyword>
<name>A0A1F4U3Y3_UNCW3</name>
<protein>
    <recommendedName>
        <fullName evidence="7">Glutamine--tRNA ligase</fullName>
        <ecNumber evidence="7">6.1.1.18</ecNumber>
    </recommendedName>
    <alternativeName>
        <fullName evidence="7">Glutaminyl-tRNA synthetase</fullName>
        <shortName evidence="7">GlnRS</shortName>
    </alternativeName>
</protein>
<comment type="caution">
    <text evidence="12">The sequence shown here is derived from an EMBL/GenBank/DDBJ whole genome shotgun (WGS) entry which is preliminary data.</text>
</comment>
<dbReference type="FunFam" id="1.10.1160.10:FF:000001">
    <property type="entry name" value="Glutamine--tRNA ligase"/>
    <property type="match status" value="1"/>
</dbReference>
<dbReference type="GO" id="GO:0006424">
    <property type="term" value="P:glutamyl-tRNA aminoacylation"/>
    <property type="evidence" value="ECO:0007669"/>
    <property type="project" value="UniProtKB-UniRule"/>
</dbReference>
<keyword evidence="6 7" id="KW-0030">Aminoacyl-tRNA synthetase</keyword>
<dbReference type="GO" id="GO:0004819">
    <property type="term" value="F:glutamine-tRNA ligase activity"/>
    <property type="evidence" value="ECO:0007669"/>
    <property type="project" value="UniProtKB-UniRule"/>
</dbReference>
<evidence type="ECO:0000256" key="4">
    <source>
        <dbReference type="ARBA" id="ARBA00022840"/>
    </source>
</evidence>
<evidence type="ECO:0000313" key="12">
    <source>
        <dbReference type="EMBL" id="OGC39003.1"/>
    </source>
</evidence>
<dbReference type="FunFam" id="3.90.800.10:FF:000001">
    <property type="entry name" value="Glutamine--tRNA ligase"/>
    <property type="match status" value="1"/>
</dbReference>
<dbReference type="GO" id="GO:0005524">
    <property type="term" value="F:ATP binding"/>
    <property type="evidence" value="ECO:0007669"/>
    <property type="project" value="UniProtKB-UniRule"/>
</dbReference>
<dbReference type="InterPro" id="IPR004514">
    <property type="entry name" value="Gln-tRNA-synth"/>
</dbReference>
<evidence type="ECO:0000256" key="5">
    <source>
        <dbReference type="ARBA" id="ARBA00022917"/>
    </source>
</evidence>
<organism evidence="12 13">
    <name type="scientific">candidate division WOR-3 bacterium RBG_13_43_14</name>
    <dbReference type="NCBI Taxonomy" id="1802590"/>
    <lineage>
        <taxon>Bacteria</taxon>
        <taxon>Bacteria division WOR-3</taxon>
    </lineage>
</organism>
<dbReference type="FunFam" id="3.40.50.620:FF:000037">
    <property type="entry name" value="Glutamine--tRNA ligase cytoplasmic"/>
    <property type="match status" value="1"/>
</dbReference>
<dbReference type="InterPro" id="IPR011035">
    <property type="entry name" value="Ribosomal_bL25/Gln-tRNA_synth"/>
</dbReference>
<evidence type="ECO:0000256" key="8">
    <source>
        <dbReference type="RuleBase" id="RU363037"/>
    </source>
</evidence>
<evidence type="ECO:0000259" key="11">
    <source>
        <dbReference type="Pfam" id="PF20974"/>
    </source>
</evidence>
<dbReference type="EMBL" id="MEUM01000156">
    <property type="protein sequence ID" value="OGC39003.1"/>
    <property type="molecule type" value="Genomic_DNA"/>
</dbReference>
<dbReference type="Pfam" id="PF00749">
    <property type="entry name" value="tRNA-synt_1c"/>
    <property type="match status" value="1"/>
</dbReference>
<keyword evidence="1 7" id="KW-0963">Cytoplasm</keyword>
<dbReference type="InterPro" id="IPR000924">
    <property type="entry name" value="Glu/Gln-tRNA-synth"/>
</dbReference>
<feature type="binding site" evidence="7">
    <location>
        <begin position="36"/>
        <end position="42"/>
    </location>
    <ligand>
        <name>ATP</name>
        <dbReference type="ChEBI" id="CHEBI:30616"/>
    </ligand>
</feature>
<dbReference type="InterPro" id="IPR022861">
    <property type="entry name" value="Gln_tRNA_ligase_bac"/>
</dbReference>
<evidence type="ECO:0000256" key="1">
    <source>
        <dbReference type="ARBA" id="ARBA00022490"/>
    </source>
</evidence>
<dbReference type="GO" id="GO:0006425">
    <property type="term" value="P:glutaminyl-tRNA aminoacylation"/>
    <property type="evidence" value="ECO:0007669"/>
    <property type="project" value="UniProtKB-UniRule"/>
</dbReference>
<dbReference type="SUPFAM" id="SSF52374">
    <property type="entry name" value="Nucleotidylyl transferase"/>
    <property type="match status" value="1"/>
</dbReference>
<feature type="short sequence motif" description="'HIGH' region" evidence="7">
    <location>
        <begin position="29"/>
        <end position="39"/>
    </location>
</feature>
<comment type="subunit">
    <text evidence="7">Monomer.</text>
</comment>
<dbReference type="GO" id="GO:0005829">
    <property type="term" value="C:cytosol"/>
    <property type="evidence" value="ECO:0007669"/>
    <property type="project" value="TreeGrafter"/>
</dbReference>
<dbReference type="InterPro" id="IPR049437">
    <property type="entry name" value="tRNA-synt_1c_C2"/>
</dbReference>
<dbReference type="FunFam" id="2.40.240.10:FF:000001">
    <property type="entry name" value="Glutamine--tRNA ligase"/>
    <property type="match status" value="1"/>
</dbReference>
<reference evidence="12 13" key="1">
    <citation type="journal article" date="2016" name="Nat. Commun.">
        <title>Thousands of microbial genomes shed light on interconnected biogeochemical processes in an aquifer system.</title>
        <authorList>
            <person name="Anantharaman K."/>
            <person name="Brown C.T."/>
            <person name="Hug L.A."/>
            <person name="Sharon I."/>
            <person name="Castelle C.J."/>
            <person name="Probst A.J."/>
            <person name="Thomas B.C."/>
            <person name="Singh A."/>
            <person name="Wilkins M.J."/>
            <person name="Karaoz U."/>
            <person name="Brodie E.L."/>
            <person name="Williams K.H."/>
            <person name="Hubbard S.S."/>
            <person name="Banfield J.F."/>
        </authorList>
    </citation>
    <scope>NUCLEOTIDE SEQUENCE [LARGE SCALE GENOMIC DNA]</scope>
</reference>
<comment type="caution">
    <text evidence="7">Lacks conserved residue(s) required for the propagation of feature annotation.</text>
</comment>
<feature type="binding site" evidence="7">
    <location>
        <position position="62"/>
    </location>
    <ligand>
        <name>L-glutamine</name>
        <dbReference type="ChEBI" id="CHEBI:58359"/>
    </ligand>
</feature>
<dbReference type="InterPro" id="IPR014729">
    <property type="entry name" value="Rossmann-like_a/b/a_fold"/>
</dbReference>
<accession>A0A1F4U3Y3</accession>
<feature type="binding site" evidence="7">
    <location>
        <begin position="255"/>
        <end position="256"/>
    </location>
    <ligand>
        <name>ATP</name>
        <dbReference type="ChEBI" id="CHEBI:30616"/>
    </ligand>
</feature>
<dbReference type="Pfam" id="PF20974">
    <property type="entry name" value="tRNA-synt_1c_C2"/>
    <property type="match status" value="1"/>
</dbReference>
<keyword evidence="3 7" id="KW-0547">Nucleotide-binding</keyword>
<dbReference type="InterPro" id="IPR020056">
    <property type="entry name" value="Rbsml_bL25/Gln-tRNA_synth_N"/>
</dbReference>
<dbReference type="PANTHER" id="PTHR43097">
    <property type="entry name" value="GLUTAMINE-TRNA LIGASE"/>
    <property type="match status" value="1"/>
</dbReference>
<keyword evidence="4 7" id="KW-0067">ATP-binding</keyword>
<dbReference type="InterPro" id="IPR020061">
    <property type="entry name" value="Glu_tRNA_lig_a-bdl"/>
</dbReference>
<comment type="subcellular location">
    <subcellularLocation>
        <location evidence="7">Cytoplasm</location>
    </subcellularLocation>
</comment>
<comment type="catalytic activity">
    <reaction evidence="7">
        <text>tRNA(Gln) + L-glutamine + ATP = L-glutaminyl-tRNA(Gln) + AMP + diphosphate</text>
        <dbReference type="Rhea" id="RHEA:20121"/>
        <dbReference type="Rhea" id="RHEA-COMP:9662"/>
        <dbReference type="Rhea" id="RHEA-COMP:9681"/>
        <dbReference type="ChEBI" id="CHEBI:30616"/>
        <dbReference type="ChEBI" id="CHEBI:33019"/>
        <dbReference type="ChEBI" id="CHEBI:58359"/>
        <dbReference type="ChEBI" id="CHEBI:78442"/>
        <dbReference type="ChEBI" id="CHEBI:78521"/>
        <dbReference type="ChEBI" id="CHEBI:456215"/>
        <dbReference type="EC" id="6.1.1.18"/>
    </reaction>
</comment>
<dbReference type="HAMAP" id="MF_00126">
    <property type="entry name" value="Gln_tRNA_synth"/>
    <property type="match status" value="1"/>
</dbReference>
<keyword evidence="5 7" id="KW-0648">Protein biosynthesis</keyword>
<feature type="binding site" evidence="7">
    <location>
        <begin position="30"/>
        <end position="32"/>
    </location>
    <ligand>
        <name>ATP</name>
        <dbReference type="ChEBI" id="CHEBI:30616"/>
    </ligand>
</feature>
<proteinExistence type="inferred from homology"/>
<evidence type="ECO:0000259" key="10">
    <source>
        <dbReference type="Pfam" id="PF03950"/>
    </source>
</evidence>
<feature type="domain" description="Glutamyl/glutaminyl-tRNA synthetase class Ib anti-codon binding" evidence="10">
    <location>
        <begin position="334"/>
        <end position="434"/>
    </location>
</feature>
<evidence type="ECO:0000256" key="2">
    <source>
        <dbReference type="ARBA" id="ARBA00022598"/>
    </source>
</evidence>
<sequence length="559" mass="65346">MSTDFIREIITEDNRNNRFGGKVHTRFPPEPNGYLHIGHAKAICINFEIAEEYGGLCNLRFDDSNPVAEKQEYIDAIKEDIRWLGFDWGDREFYASDYFNQLYEWAIKLIEDNKAYVDDLNAEQIRQYRGTLTEPGENSPFRDRSIEDNIDLFERMRKGEFPDGSSVLRAKIDMSHPNMNMRDPVMYRILHQVHHRQGDKWCIYPTYDWVHGQSDSIEGITHSLCSLEFEDHRPLYDWFLDQLGIYHSQQTEFARLNLNYIITSTRKIKKMVEGRYVNGWDDPRLPTLAGLRRRGYSPEVIRQFARDIGIAKTSSVIDIAKLEHYLREDLNRRAKRAMAVLRPLKLIIDNYPDDQVEEIDAINNPEDPNAGTRKVPFSKILYIEQDDFREDPPPKYYRLAPNREIRLRYAYFIKCTNIKKDEAGNISEIHCIYDPQTRGGDAPDGRKVKATIHWVSSKHAISAEIRLYDRLFTKPDPENVPEDKSFIDFINPYSLAIITDAELEPSLAEARVGEYLQFERLGYFCIDKDSGSEKLIFNRTVTLRDTWAKIEKKQQNATA</sequence>
<feature type="domain" description="tRNA synthetases class I (E and Q) anti-codon binding" evidence="11">
    <location>
        <begin position="451"/>
        <end position="527"/>
    </location>
</feature>
<dbReference type="InterPro" id="IPR050132">
    <property type="entry name" value="Gln/Glu-tRNA_Ligase"/>
</dbReference>
<evidence type="ECO:0000256" key="6">
    <source>
        <dbReference type="ARBA" id="ARBA00023146"/>
    </source>
</evidence>
<dbReference type="Proteomes" id="UP000177025">
    <property type="component" value="Unassembled WGS sequence"/>
</dbReference>
<dbReference type="Gene3D" id="3.40.50.620">
    <property type="entry name" value="HUPs"/>
    <property type="match status" value="1"/>
</dbReference>
<dbReference type="Gene3D" id="3.90.800.10">
    <property type="entry name" value="Glutamyl-tRNA Synthetase, Domain 3"/>
    <property type="match status" value="1"/>
</dbReference>
<evidence type="ECO:0000256" key="3">
    <source>
        <dbReference type="ARBA" id="ARBA00022741"/>
    </source>
</evidence>
<dbReference type="AlphaFoldDB" id="A0A1F4U3Y3"/>
<feature type="domain" description="Glutamyl/glutaminyl-tRNA synthetase class Ib catalytic" evidence="9">
    <location>
        <begin position="22"/>
        <end position="331"/>
    </location>
</feature>
<feature type="binding site" evidence="7">
    <location>
        <position position="207"/>
    </location>
    <ligand>
        <name>L-glutamine</name>
        <dbReference type="ChEBI" id="CHEBI:58359"/>
    </ligand>
</feature>
<dbReference type="InterPro" id="IPR020058">
    <property type="entry name" value="Glu/Gln-tRNA-synth_Ib_cat-dom"/>
</dbReference>
<dbReference type="PRINTS" id="PR00987">
    <property type="entry name" value="TRNASYNTHGLU"/>
</dbReference>
<evidence type="ECO:0000313" key="13">
    <source>
        <dbReference type="Proteomes" id="UP000177025"/>
    </source>
</evidence>
<dbReference type="PANTHER" id="PTHR43097:SF5">
    <property type="entry name" value="GLUTAMATE--TRNA LIGASE"/>
    <property type="match status" value="1"/>
</dbReference>
<dbReference type="Pfam" id="PF03950">
    <property type="entry name" value="tRNA-synt_1c_C"/>
    <property type="match status" value="1"/>
</dbReference>
<evidence type="ECO:0000256" key="7">
    <source>
        <dbReference type="HAMAP-Rule" id="MF_00126"/>
    </source>
</evidence>
<dbReference type="InterPro" id="IPR020059">
    <property type="entry name" value="Glu/Gln-tRNA-synth_Ib_codon-bd"/>
</dbReference>